<reference evidence="1 2" key="1">
    <citation type="journal article" date="2012" name="J. Bacteriol.">
        <title>Complete genome sequence of a thermophilic methanogen, Methanocella conradii HZ254, isolated from Chinese rice field soil.</title>
        <authorList>
            <person name="Lu Z."/>
            <person name="Lu Y."/>
        </authorList>
    </citation>
    <scope>NUCLEOTIDE SEQUENCE [LARGE SCALE GENOMIC DNA]</scope>
    <source>
        <strain evidence="2">DSM 24694 / JCM 17849 / CGMCC 1.5162 / HZ254</strain>
    </source>
</reference>
<dbReference type="Pfam" id="PF10967">
    <property type="entry name" value="DUF2769"/>
    <property type="match status" value="1"/>
</dbReference>
<sequence>MFVENSPENKSICKQYCGTCPSYVGEGKLLFCSRGNMTGTIEKNGCKCGMCPVAIEHKLDGGYYCIHGNLDTLLD</sequence>
<keyword evidence="2" id="KW-1185">Reference proteome</keyword>
<evidence type="ECO:0000313" key="2">
    <source>
        <dbReference type="Proteomes" id="UP000005233"/>
    </source>
</evidence>
<dbReference type="HOGENOM" id="CLU_185773_0_0_2"/>
<dbReference type="Proteomes" id="UP000005233">
    <property type="component" value="Chromosome"/>
</dbReference>
<protein>
    <recommendedName>
        <fullName evidence="3">DUF2769 domain-containing protein</fullName>
    </recommendedName>
</protein>
<dbReference type="InterPro" id="IPR020075">
    <property type="entry name" value="Uncharacterised_AF2234"/>
</dbReference>
<dbReference type="KEGG" id="mez:Mtc_1303"/>
<gene>
    <name evidence="1" type="ordered locus">Mtc_1303</name>
</gene>
<evidence type="ECO:0000313" key="1">
    <source>
        <dbReference type="EMBL" id="AFD00057.1"/>
    </source>
</evidence>
<dbReference type="EMBL" id="CP003243">
    <property type="protein sequence ID" value="AFD00057.1"/>
    <property type="molecule type" value="Genomic_DNA"/>
</dbReference>
<dbReference type="GeneID" id="11971430"/>
<dbReference type="RefSeq" id="WP_014405894.1">
    <property type="nucleotide sequence ID" value="NC_017034.1"/>
</dbReference>
<accession>H8I9L2</accession>
<dbReference type="AlphaFoldDB" id="H8I9L2"/>
<proteinExistence type="predicted"/>
<name>H8I9L2_METCZ</name>
<dbReference type="eggNOG" id="arCOG03896">
    <property type="taxonomic scope" value="Archaea"/>
</dbReference>
<organism evidence="1 2">
    <name type="scientific">Methanocella conradii (strain DSM 24694 / JCM 17849 / CGMCC 1.5162 / HZ254)</name>
    <dbReference type="NCBI Taxonomy" id="1041930"/>
    <lineage>
        <taxon>Archaea</taxon>
        <taxon>Methanobacteriati</taxon>
        <taxon>Methanobacteriota</taxon>
        <taxon>Stenosarchaea group</taxon>
        <taxon>Methanomicrobia</taxon>
        <taxon>Methanocellales</taxon>
        <taxon>Methanocellaceae</taxon>
        <taxon>Methanocella</taxon>
    </lineage>
</organism>
<dbReference type="OrthoDB" id="144444at2157"/>
<evidence type="ECO:0008006" key="3">
    <source>
        <dbReference type="Google" id="ProtNLM"/>
    </source>
</evidence>